<feature type="domain" description="PTS EIIA type-4" evidence="8">
    <location>
        <begin position="1"/>
        <end position="129"/>
    </location>
</feature>
<accession>A0A7X2NT98</accession>
<reference evidence="9 10" key="1">
    <citation type="submission" date="2019-08" db="EMBL/GenBank/DDBJ databases">
        <title>In-depth cultivation of the pig gut microbiome towards novel bacterial diversity and tailored functional studies.</title>
        <authorList>
            <person name="Wylensek D."/>
            <person name="Hitch T.C.A."/>
            <person name="Clavel T."/>
        </authorList>
    </citation>
    <scope>NUCLEOTIDE SEQUENCE [LARGE SCALE GENOMIC DNA]</scope>
    <source>
        <strain evidence="9 10">Oil+RF-744-GAM-WT-6</strain>
    </source>
</reference>
<keyword evidence="10" id="KW-1185">Reference proteome</keyword>
<keyword evidence="4 9" id="KW-0762">Sugar transport</keyword>
<evidence type="ECO:0000313" key="10">
    <source>
        <dbReference type="Proteomes" id="UP000461880"/>
    </source>
</evidence>
<dbReference type="InterPro" id="IPR051471">
    <property type="entry name" value="Bacterial_PTS_sugar_comp"/>
</dbReference>
<dbReference type="Gene3D" id="3.40.50.510">
    <property type="entry name" value="Phosphotransferase system, mannose-type IIA component"/>
    <property type="match status" value="1"/>
</dbReference>
<dbReference type="PANTHER" id="PTHR33799">
    <property type="entry name" value="PTS PERMEASE-RELATED-RELATED"/>
    <property type="match status" value="1"/>
</dbReference>
<evidence type="ECO:0000313" key="9">
    <source>
        <dbReference type="EMBL" id="MSS59092.1"/>
    </source>
</evidence>
<dbReference type="GO" id="GO:0016301">
    <property type="term" value="F:kinase activity"/>
    <property type="evidence" value="ECO:0007669"/>
    <property type="project" value="UniProtKB-KW"/>
</dbReference>
<keyword evidence="2" id="KW-0813">Transport</keyword>
<keyword evidence="3" id="KW-0963">Cytoplasm</keyword>
<evidence type="ECO:0000256" key="6">
    <source>
        <dbReference type="ARBA" id="ARBA00022683"/>
    </source>
</evidence>
<dbReference type="RefSeq" id="WP_105304494.1">
    <property type="nucleotide sequence ID" value="NZ_JAQXPC010000019.1"/>
</dbReference>
<dbReference type="AlphaFoldDB" id="A0A7X2NT98"/>
<comment type="subcellular location">
    <subcellularLocation>
        <location evidence="1">Cytoplasm</location>
    </subcellularLocation>
</comment>
<comment type="caution">
    <text evidence="9">The sequence shown here is derived from an EMBL/GenBank/DDBJ whole genome shotgun (WGS) entry which is preliminary data.</text>
</comment>
<dbReference type="InterPro" id="IPR004701">
    <property type="entry name" value="PTS_EIIA_man-typ"/>
</dbReference>
<evidence type="ECO:0000256" key="4">
    <source>
        <dbReference type="ARBA" id="ARBA00022597"/>
    </source>
</evidence>
<sequence length="148" mass="15730">MIGVIVTGHGNFATGLTSSVKLIAGSPENYVPVDFTQDKSTDDLERELREAIDLLKASCSGILIFTDLVGGSPFKVSAELSVELKDSVPIAVLSGTNLGMLVEGNMSRSFMEDLNDLADSLVETGKTQVIHYEFAAPAHEEPEDGDGI</sequence>
<dbReference type="GO" id="GO:0005737">
    <property type="term" value="C:cytoplasm"/>
    <property type="evidence" value="ECO:0007669"/>
    <property type="project" value="UniProtKB-SubCell"/>
</dbReference>
<keyword evidence="5" id="KW-0808">Transferase</keyword>
<dbReference type="GO" id="GO:0016020">
    <property type="term" value="C:membrane"/>
    <property type="evidence" value="ECO:0007669"/>
    <property type="project" value="InterPro"/>
</dbReference>
<keyword evidence="6" id="KW-0598">Phosphotransferase system</keyword>
<protein>
    <submittedName>
        <fullName evidence="9">PTS sugar transporter subunit IIA</fullName>
    </submittedName>
</protein>
<organism evidence="9 10">
    <name type="scientific">Stecheria intestinalis</name>
    <dbReference type="NCBI Taxonomy" id="2606630"/>
    <lineage>
        <taxon>Bacteria</taxon>
        <taxon>Bacillati</taxon>
        <taxon>Bacillota</taxon>
        <taxon>Erysipelotrichia</taxon>
        <taxon>Erysipelotrichales</taxon>
        <taxon>Erysipelotrichaceae</taxon>
        <taxon>Stecheria</taxon>
    </lineage>
</organism>
<keyword evidence="7" id="KW-0418">Kinase</keyword>
<dbReference type="InterPro" id="IPR033887">
    <property type="entry name" value="PTS_IIA_man"/>
</dbReference>
<dbReference type="Proteomes" id="UP000461880">
    <property type="component" value="Unassembled WGS sequence"/>
</dbReference>
<evidence type="ECO:0000256" key="2">
    <source>
        <dbReference type="ARBA" id="ARBA00022448"/>
    </source>
</evidence>
<evidence type="ECO:0000256" key="7">
    <source>
        <dbReference type="ARBA" id="ARBA00022777"/>
    </source>
</evidence>
<dbReference type="GO" id="GO:0009401">
    <property type="term" value="P:phosphoenolpyruvate-dependent sugar phosphotransferase system"/>
    <property type="evidence" value="ECO:0007669"/>
    <property type="project" value="UniProtKB-KW"/>
</dbReference>
<dbReference type="InterPro" id="IPR036662">
    <property type="entry name" value="PTS_EIIA_man-typ_sf"/>
</dbReference>
<evidence type="ECO:0000256" key="3">
    <source>
        <dbReference type="ARBA" id="ARBA00022490"/>
    </source>
</evidence>
<gene>
    <name evidence="9" type="ORF">FYJ51_09285</name>
</gene>
<dbReference type="Pfam" id="PF03610">
    <property type="entry name" value="EIIA-man"/>
    <property type="match status" value="1"/>
</dbReference>
<proteinExistence type="predicted"/>
<dbReference type="PANTHER" id="PTHR33799:SF1">
    <property type="entry name" value="PTS SYSTEM MANNOSE-SPECIFIC EIIAB COMPONENT-RELATED"/>
    <property type="match status" value="1"/>
</dbReference>
<evidence type="ECO:0000256" key="5">
    <source>
        <dbReference type="ARBA" id="ARBA00022679"/>
    </source>
</evidence>
<name>A0A7X2NT98_9FIRM</name>
<evidence type="ECO:0000256" key="1">
    <source>
        <dbReference type="ARBA" id="ARBA00004496"/>
    </source>
</evidence>
<dbReference type="PROSITE" id="PS51096">
    <property type="entry name" value="PTS_EIIA_TYPE_4"/>
    <property type="match status" value="1"/>
</dbReference>
<evidence type="ECO:0000259" key="8">
    <source>
        <dbReference type="PROSITE" id="PS51096"/>
    </source>
</evidence>
<dbReference type="SUPFAM" id="SSF53062">
    <property type="entry name" value="PTS system fructose IIA component-like"/>
    <property type="match status" value="1"/>
</dbReference>
<dbReference type="EMBL" id="VUMN01000023">
    <property type="protein sequence ID" value="MSS59092.1"/>
    <property type="molecule type" value="Genomic_DNA"/>
</dbReference>
<dbReference type="CDD" id="cd00006">
    <property type="entry name" value="PTS_IIA_man"/>
    <property type="match status" value="1"/>
</dbReference>